<protein>
    <submittedName>
        <fullName evidence="1">Transposase-like protein</fullName>
    </submittedName>
</protein>
<gene>
    <name evidence="1" type="ORF">ABH903_002921</name>
</gene>
<reference evidence="1 2" key="1">
    <citation type="submission" date="2024-07" db="EMBL/GenBank/DDBJ databases">
        <title>Mealworm larvae gut microbial communities from Newark, Delaware, USA.</title>
        <authorList>
            <person name="Blenner M."/>
        </authorList>
    </citation>
    <scope>NUCLEOTIDE SEQUENCE [LARGE SCALE GENOMIC DNA]</scope>
    <source>
        <strain evidence="1 2">UD i117</strain>
    </source>
</reference>
<dbReference type="SUPFAM" id="SSF46689">
    <property type="entry name" value="Homeodomain-like"/>
    <property type="match status" value="1"/>
</dbReference>
<dbReference type="EMBL" id="JBGBYS010000020">
    <property type="protein sequence ID" value="MEY9259884.1"/>
    <property type="molecule type" value="Genomic_DNA"/>
</dbReference>
<dbReference type="InterPro" id="IPR009057">
    <property type="entry name" value="Homeodomain-like_sf"/>
</dbReference>
<name>A0ABV4ENP9_BREEP</name>
<dbReference type="Pfam" id="PF13384">
    <property type="entry name" value="HTH_23"/>
    <property type="match status" value="1"/>
</dbReference>
<evidence type="ECO:0000313" key="1">
    <source>
        <dbReference type="EMBL" id="MEY9259884.1"/>
    </source>
</evidence>
<sequence length="148" mass="16796">MSTCAAVWCDRNAIARGLCKRCYDRYRRGISPISPTKRHAVAEDKARLRDEITLRREAGQSIADIAAAVGVNTSTASRWLREWGVEVGRREEARATNLWRPWTRDDIDFDLTIAERAAALGRSVSSVEECLRKYGSTKTNDPDLRRTR</sequence>
<evidence type="ECO:0000313" key="2">
    <source>
        <dbReference type="Proteomes" id="UP001565435"/>
    </source>
</evidence>
<accession>A0ABV4ENP9</accession>
<organism evidence="1 2">
    <name type="scientific">Brevibacterium epidermidis</name>
    <dbReference type="NCBI Taxonomy" id="1698"/>
    <lineage>
        <taxon>Bacteria</taxon>
        <taxon>Bacillati</taxon>
        <taxon>Actinomycetota</taxon>
        <taxon>Actinomycetes</taxon>
        <taxon>Micrococcales</taxon>
        <taxon>Brevibacteriaceae</taxon>
        <taxon>Brevibacterium</taxon>
    </lineage>
</organism>
<comment type="caution">
    <text evidence="1">The sequence shown here is derived from an EMBL/GenBank/DDBJ whole genome shotgun (WGS) entry which is preliminary data.</text>
</comment>
<keyword evidence="2" id="KW-1185">Reference proteome</keyword>
<dbReference type="Proteomes" id="UP001565435">
    <property type="component" value="Unassembled WGS sequence"/>
</dbReference>
<proteinExistence type="predicted"/>